<dbReference type="AlphaFoldDB" id="A0A6P3IXM9"/>
<keyword evidence="2" id="KW-1185">Reference proteome</keyword>
<feature type="compositionally biased region" description="Polar residues" evidence="1">
    <location>
        <begin position="34"/>
        <end position="45"/>
    </location>
</feature>
<dbReference type="RefSeq" id="XP_010857044.1">
    <property type="nucleotide sequence ID" value="XM_010858742.1"/>
</dbReference>
<dbReference type="KEGG" id="bbis:105002202"/>
<evidence type="ECO:0000313" key="3">
    <source>
        <dbReference type="RefSeq" id="XP_010857044.1"/>
    </source>
</evidence>
<proteinExistence type="predicted"/>
<dbReference type="GeneID" id="105002202"/>
<reference evidence="3" key="1">
    <citation type="submission" date="2025-08" db="UniProtKB">
        <authorList>
            <consortium name="RefSeq"/>
        </authorList>
    </citation>
    <scope>IDENTIFICATION</scope>
    <source>
        <tissue evidence="3">Blood</tissue>
    </source>
</reference>
<evidence type="ECO:0000313" key="2">
    <source>
        <dbReference type="Proteomes" id="UP000515208"/>
    </source>
</evidence>
<organism evidence="2 3">
    <name type="scientific">Bison bison bison</name>
    <name type="common">North American plains bison</name>
    <dbReference type="NCBI Taxonomy" id="43346"/>
    <lineage>
        <taxon>Eukaryota</taxon>
        <taxon>Metazoa</taxon>
        <taxon>Chordata</taxon>
        <taxon>Craniata</taxon>
        <taxon>Vertebrata</taxon>
        <taxon>Euteleostomi</taxon>
        <taxon>Mammalia</taxon>
        <taxon>Eutheria</taxon>
        <taxon>Laurasiatheria</taxon>
        <taxon>Artiodactyla</taxon>
        <taxon>Ruminantia</taxon>
        <taxon>Pecora</taxon>
        <taxon>Bovidae</taxon>
        <taxon>Bovinae</taxon>
        <taxon>Bison</taxon>
    </lineage>
</organism>
<dbReference type="Proteomes" id="UP000515208">
    <property type="component" value="Unplaced"/>
</dbReference>
<feature type="region of interest" description="Disordered" evidence="1">
    <location>
        <begin position="20"/>
        <end position="88"/>
    </location>
</feature>
<protein>
    <submittedName>
        <fullName evidence="3">E3 ubiquitin-protein ligase synoviolin-like</fullName>
    </submittedName>
</protein>
<accession>A0A6P3IXM9</accession>
<name>A0A6P3IXM9_BISBB</name>
<gene>
    <name evidence="3" type="primary">LOC105002202</name>
</gene>
<feature type="region of interest" description="Disordered" evidence="1">
    <location>
        <begin position="109"/>
        <end position="151"/>
    </location>
</feature>
<sequence length="217" mass="23726">MSRRVSTDDSCSRRNCIRLRQHLLPPAPLAPGPTQGQERGQQNANPKAPALPNHTQVSGQPRLLCPVSPGSWVRENPWKSRRKEPDPAMETWQVEAGTVAHRPQITSCTPALTSAPRPQSLPAPRRLPGPEGETGSGQPGEPRSPPLGNLLPEPFCSLAHCPHPAPCTTSRTTRPPGLQVPRTPRFLLHASGGNKRQETLPRTWVPLLQDDLCPFRV</sequence>
<evidence type="ECO:0000256" key="1">
    <source>
        <dbReference type="SAM" id="MobiDB-lite"/>
    </source>
</evidence>